<dbReference type="Proteomes" id="UP000176631">
    <property type="component" value="Unassembled WGS sequence"/>
</dbReference>
<evidence type="ECO:0000259" key="9">
    <source>
        <dbReference type="PROSITE" id="PS51012"/>
    </source>
</evidence>
<keyword evidence="6 8" id="KW-1133">Transmembrane helix</keyword>
<evidence type="ECO:0000313" key="11">
    <source>
        <dbReference type="Proteomes" id="UP000176631"/>
    </source>
</evidence>
<comment type="similarity">
    <text evidence="2">Belongs to the ABC-2 integral membrane protein family.</text>
</comment>
<comment type="subcellular location">
    <subcellularLocation>
        <location evidence="1">Cell membrane</location>
        <topology evidence="1">Multi-pass membrane protein</topology>
    </subcellularLocation>
</comment>
<evidence type="ECO:0000256" key="8">
    <source>
        <dbReference type="SAM" id="Phobius"/>
    </source>
</evidence>
<dbReference type="AlphaFoldDB" id="A0A1G1W5T5"/>
<feature type="transmembrane region" description="Helical" evidence="8">
    <location>
        <begin position="345"/>
        <end position="363"/>
    </location>
</feature>
<dbReference type="STRING" id="1802593.A2172_03385"/>
<evidence type="ECO:0000256" key="4">
    <source>
        <dbReference type="ARBA" id="ARBA00022475"/>
    </source>
</evidence>
<keyword evidence="5 8" id="KW-0812">Transmembrane</keyword>
<name>A0A1G1W5T5_9BACT</name>
<proteinExistence type="inferred from homology"/>
<dbReference type="InterPro" id="IPR047817">
    <property type="entry name" value="ABC2_TM_bact-type"/>
</dbReference>
<feature type="transmembrane region" description="Helical" evidence="8">
    <location>
        <begin position="284"/>
        <end position="305"/>
    </location>
</feature>
<dbReference type="PROSITE" id="PS51012">
    <property type="entry name" value="ABC_TM2"/>
    <property type="match status" value="1"/>
</dbReference>
<evidence type="ECO:0000256" key="7">
    <source>
        <dbReference type="ARBA" id="ARBA00023136"/>
    </source>
</evidence>
<feature type="transmembrane region" description="Helical" evidence="8">
    <location>
        <begin position="174"/>
        <end position="197"/>
    </location>
</feature>
<dbReference type="EMBL" id="MHCP01000030">
    <property type="protein sequence ID" value="OGY22950.1"/>
    <property type="molecule type" value="Genomic_DNA"/>
</dbReference>
<dbReference type="Pfam" id="PF12698">
    <property type="entry name" value="ABC2_membrane_3"/>
    <property type="match status" value="1"/>
</dbReference>
<dbReference type="Gene3D" id="3.40.1710.10">
    <property type="entry name" value="abc type-2 transporter like domain"/>
    <property type="match status" value="1"/>
</dbReference>
<feature type="transmembrane region" description="Helical" evidence="8">
    <location>
        <begin position="21"/>
        <end position="42"/>
    </location>
</feature>
<organism evidence="10 11">
    <name type="scientific">Candidatus Woykebacteria bacterium RBG_13_40_15</name>
    <dbReference type="NCBI Taxonomy" id="1802593"/>
    <lineage>
        <taxon>Bacteria</taxon>
        <taxon>Candidatus Woykeibacteriota</taxon>
    </lineage>
</organism>
<dbReference type="InterPro" id="IPR051449">
    <property type="entry name" value="ABC-2_transporter_component"/>
</dbReference>
<feature type="domain" description="ABC transmembrane type-2" evidence="9">
    <location>
        <begin position="139"/>
        <end position="366"/>
    </location>
</feature>
<protein>
    <recommendedName>
        <fullName evidence="9">ABC transmembrane type-2 domain-containing protein</fullName>
    </recommendedName>
</protein>
<comment type="caution">
    <text evidence="10">The sequence shown here is derived from an EMBL/GenBank/DDBJ whole genome shotgun (WGS) entry which is preliminary data.</text>
</comment>
<reference evidence="10 11" key="1">
    <citation type="journal article" date="2016" name="Nat. Commun.">
        <title>Thousands of microbial genomes shed light on interconnected biogeochemical processes in an aquifer system.</title>
        <authorList>
            <person name="Anantharaman K."/>
            <person name="Brown C.T."/>
            <person name="Hug L.A."/>
            <person name="Sharon I."/>
            <person name="Castelle C.J."/>
            <person name="Probst A.J."/>
            <person name="Thomas B.C."/>
            <person name="Singh A."/>
            <person name="Wilkins M.J."/>
            <person name="Karaoz U."/>
            <person name="Brodie E.L."/>
            <person name="Williams K.H."/>
            <person name="Hubbard S.S."/>
            <person name="Banfield J.F."/>
        </authorList>
    </citation>
    <scope>NUCLEOTIDE SEQUENCE [LARGE SCALE GENOMIC DNA]</scope>
</reference>
<accession>A0A1G1W5T5</accession>
<dbReference type="GO" id="GO:0005886">
    <property type="term" value="C:plasma membrane"/>
    <property type="evidence" value="ECO:0007669"/>
    <property type="project" value="UniProtKB-SubCell"/>
</dbReference>
<feature type="transmembrane region" description="Helical" evidence="8">
    <location>
        <begin position="251"/>
        <end position="272"/>
    </location>
</feature>
<gene>
    <name evidence="10" type="ORF">A2172_03385</name>
</gene>
<sequence length="367" mass="41256">MNIQRTLAVAKRIVQQFIHDRRTLGLMVVVPLLLLSILGALFKTARVFEVGFVNQDNGVNTPLGNQKLSQKIEDSLKNTDNFVWQIKNLNDAEAELKENLLDAYVLLDKNFSSDLLNKKTPAITIQLEGSDPNSSQQVLGLINQKLAALFESQKGAEIKVYYLYGGEKFNSLDYFAPVFIAFFAFFFVFLLTSVSFLRERNQGTFERIFASPVNNAELVLGYFLGFSLFALIQSVIVLLFTIYILNVHFLGSIWFVFLIELLLVVGSVNLGIFLSSFAKNELQVVQFIPLMIVPQGLLSGLIFPIKSMPTILQWLSWAMPLTYANNALRDIMIRGKDLSSVSFDIYILLIFAIAMIILAAISIRKGI</sequence>
<evidence type="ECO:0000256" key="1">
    <source>
        <dbReference type="ARBA" id="ARBA00004651"/>
    </source>
</evidence>
<keyword evidence="3" id="KW-0813">Transport</keyword>
<evidence type="ECO:0000256" key="6">
    <source>
        <dbReference type="ARBA" id="ARBA00022989"/>
    </source>
</evidence>
<dbReference type="PANTHER" id="PTHR30294:SF38">
    <property type="entry name" value="TRANSPORT PERMEASE PROTEIN"/>
    <property type="match status" value="1"/>
</dbReference>
<keyword evidence="4" id="KW-1003">Cell membrane</keyword>
<dbReference type="PANTHER" id="PTHR30294">
    <property type="entry name" value="MEMBRANE COMPONENT OF ABC TRANSPORTER YHHJ-RELATED"/>
    <property type="match status" value="1"/>
</dbReference>
<evidence type="ECO:0000313" key="10">
    <source>
        <dbReference type="EMBL" id="OGY22950.1"/>
    </source>
</evidence>
<evidence type="ECO:0000256" key="2">
    <source>
        <dbReference type="ARBA" id="ARBA00007783"/>
    </source>
</evidence>
<evidence type="ECO:0000256" key="3">
    <source>
        <dbReference type="ARBA" id="ARBA00022448"/>
    </source>
</evidence>
<keyword evidence="7 8" id="KW-0472">Membrane</keyword>
<dbReference type="InterPro" id="IPR013525">
    <property type="entry name" value="ABC2_TM"/>
</dbReference>
<feature type="transmembrane region" description="Helical" evidence="8">
    <location>
        <begin position="218"/>
        <end position="245"/>
    </location>
</feature>
<dbReference type="GO" id="GO:0140359">
    <property type="term" value="F:ABC-type transporter activity"/>
    <property type="evidence" value="ECO:0007669"/>
    <property type="project" value="InterPro"/>
</dbReference>
<evidence type="ECO:0000256" key="5">
    <source>
        <dbReference type="ARBA" id="ARBA00022692"/>
    </source>
</evidence>